<dbReference type="Gene3D" id="1.10.287.950">
    <property type="entry name" value="Methyl-accepting chemotaxis protein"/>
    <property type="match status" value="1"/>
</dbReference>
<evidence type="ECO:0000259" key="10">
    <source>
        <dbReference type="PROSITE" id="PS50885"/>
    </source>
</evidence>
<evidence type="ECO:0000256" key="4">
    <source>
        <dbReference type="ARBA" id="ARBA00023224"/>
    </source>
</evidence>
<dbReference type="SUPFAM" id="SSF58104">
    <property type="entry name" value="Methyl-accepting chemotaxis protein (MCP) signaling domain"/>
    <property type="match status" value="1"/>
</dbReference>
<evidence type="ECO:0000256" key="7">
    <source>
        <dbReference type="SAM" id="Coils"/>
    </source>
</evidence>
<dbReference type="AlphaFoldDB" id="A0A2V2YVT0"/>
<evidence type="ECO:0000313" key="12">
    <source>
        <dbReference type="Proteomes" id="UP000246635"/>
    </source>
</evidence>
<dbReference type="InterPro" id="IPR004089">
    <property type="entry name" value="MCPsignal_dom"/>
</dbReference>
<protein>
    <submittedName>
        <fullName evidence="11">Methyl-accepting chemotaxis protein</fullName>
    </submittedName>
</protein>
<feature type="domain" description="Methyl-accepting transducer" evidence="9">
    <location>
        <begin position="141"/>
        <end position="412"/>
    </location>
</feature>
<dbReference type="RefSeq" id="WP_110043310.1">
    <property type="nucleotide sequence ID" value="NZ_CP054612.1"/>
</dbReference>
<evidence type="ECO:0000256" key="6">
    <source>
        <dbReference type="PROSITE-ProRule" id="PRU00284"/>
    </source>
</evidence>
<dbReference type="GO" id="GO:0007165">
    <property type="term" value="P:signal transduction"/>
    <property type="evidence" value="ECO:0007669"/>
    <property type="project" value="UniProtKB-KW"/>
</dbReference>
<dbReference type="Pfam" id="PF00015">
    <property type="entry name" value="MCPsignal"/>
    <property type="match status" value="1"/>
</dbReference>
<dbReference type="EMBL" id="QGTQ01000004">
    <property type="protein sequence ID" value="PWW05466.1"/>
    <property type="molecule type" value="Genomic_DNA"/>
</dbReference>
<gene>
    <name evidence="11" type="ORF">DFQ01_10424</name>
</gene>
<evidence type="ECO:0000313" key="11">
    <source>
        <dbReference type="EMBL" id="PWW05466.1"/>
    </source>
</evidence>
<dbReference type="PROSITE" id="PS50111">
    <property type="entry name" value="CHEMOTAXIS_TRANSDUC_2"/>
    <property type="match status" value="1"/>
</dbReference>
<dbReference type="GO" id="GO:0005886">
    <property type="term" value="C:plasma membrane"/>
    <property type="evidence" value="ECO:0007669"/>
    <property type="project" value="UniProtKB-SubCell"/>
</dbReference>
<feature type="domain" description="HAMP" evidence="10">
    <location>
        <begin position="68"/>
        <end position="122"/>
    </location>
</feature>
<feature type="coiled-coil region" evidence="7">
    <location>
        <begin position="219"/>
        <end position="246"/>
    </location>
</feature>
<feature type="transmembrane region" description="Helical" evidence="8">
    <location>
        <begin position="12"/>
        <end position="33"/>
    </location>
</feature>
<dbReference type="InterPro" id="IPR004090">
    <property type="entry name" value="Chemotax_Me-accpt_rcpt"/>
</dbReference>
<proteinExistence type="inferred from homology"/>
<evidence type="ECO:0000256" key="8">
    <source>
        <dbReference type="SAM" id="Phobius"/>
    </source>
</evidence>
<keyword evidence="8" id="KW-0812">Transmembrane</keyword>
<comment type="subcellular location">
    <subcellularLocation>
        <location evidence="1">Cell membrane</location>
    </subcellularLocation>
</comment>
<sequence length="427" mass="46118">MAKQKFGLVRKMVLGITAVSIVTYGTSAFFILVLKQWMPSSIPDWAFSIGTLMLGIIWTGILGWLTAAWLIKPLVKLTRAADEAAEGNLLVEVQAVGSTGDELQQLSTSFHRMLGDWRTIVAGLTSNANSADSSADELKMAIGQAAHHIERIATAVERIAADADSQERSSAVMTESIDRLVQYASNNEAEANATSRLSEQMTETTRTGTAAIGMMLTDLRRMAEESIELERAVRSLEQQVNQISQVSEVSAEFAEQTHLLALNASIEAARAGEHGLGFSIVAGEVKKLATKSAEAVGDIRQLVHDVQSRFTSVSEQMAVQLADVKQQSARGESIAKALHQMNDETTQVGASVTRIADFCASQTTDSAKLLEEARRIMTAASAITIEAKDVLSSTQEQTAVMQEIAASSEYMRAQSAELKGRTAYFQV</sequence>
<dbReference type="Proteomes" id="UP000246635">
    <property type="component" value="Unassembled WGS sequence"/>
</dbReference>
<dbReference type="GO" id="GO:0006935">
    <property type="term" value="P:chemotaxis"/>
    <property type="evidence" value="ECO:0007669"/>
    <property type="project" value="InterPro"/>
</dbReference>
<keyword evidence="4 6" id="KW-0807">Transducer</keyword>
<dbReference type="SMART" id="SM00283">
    <property type="entry name" value="MA"/>
    <property type="match status" value="1"/>
</dbReference>
<dbReference type="GO" id="GO:0004888">
    <property type="term" value="F:transmembrane signaling receptor activity"/>
    <property type="evidence" value="ECO:0007669"/>
    <property type="project" value="InterPro"/>
</dbReference>
<reference evidence="11 12" key="1">
    <citation type="submission" date="2018-05" db="EMBL/GenBank/DDBJ databases">
        <title>Genomic Encyclopedia of Type Strains, Phase III (KMG-III): the genomes of soil and plant-associated and newly described type strains.</title>
        <authorList>
            <person name="Whitman W."/>
        </authorList>
    </citation>
    <scope>NUCLEOTIDE SEQUENCE [LARGE SCALE GENOMIC DNA]</scope>
    <source>
        <strain evidence="11 12">CECT 5696</strain>
    </source>
</reference>
<dbReference type="PANTHER" id="PTHR32089:SF114">
    <property type="entry name" value="METHYL-ACCEPTING CHEMOTAXIS PROTEIN MCPB"/>
    <property type="match status" value="1"/>
</dbReference>
<dbReference type="Pfam" id="PF00672">
    <property type="entry name" value="HAMP"/>
    <property type="match status" value="1"/>
</dbReference>
<keyword evidence="7" id="KW-0175">Coiled coil</keyword>
<evidence type="ECO:0000256" key="2">
    <source>
        <dbReference type="ARBA" id="ARBA00022475"/>
    </source>
</evidence>
<dbReference type="OrthoDB" id="2489132at2"/>
<comment type="caution">
    <text evidence="11">The sequence shown here is derived from an EMBL/GenBank/DDBJ whole genome shotgun (WGS) entry which is preliminary data.</text>
</comment>
<dbReference type="PROSITE" id="PS50885">
    <property type="entry name" value="HAMP"/>
    <property type="match status" value="1"/>
</dbReference>
<organism evidence="11 12">
    <name type="scientific">Paenibacillus cellulosilyticus</name>
    <dbReference type="NCBI Taxonomy" id="375489"/>
    <lineage>
        <taxon>Bacteria</taxon>
        <taxon>Bacillati</taxon>
        <taxon>Bacillota</taxon>
        <taxon>Bacilli</taxon>
        <taxon>Bacillales</taxon>
        <taxon>Paenibacillaceae</taxon>
        <taxon>Paenibacillus</taxon>
    </lineage>
</organism>
<evidence type="ECO:0000259" key="9">
    <source>
        <dbReference type="PROSITE" id="PS50111"/>
    </source>
</evidence>
<evidence type="ECO:0000256" key="5">
    <source>
        <dbReference type="ARBA" id="ARBA00029447"/>
    </source>
</evidence>
<feature type="transmembrane region" description="Helical" evidence="8">
    <location>
        <begin position="45"/>
        <end position="71"/>
    </location>
</feature>
<keyword evidence="3 8" id="KW-0472">Membrane</keyword>
<evidence type="ECO:0000256" key="1">
    <source>
        <dbReference type="ARBA" id="ARBA00004236"/>
    </source>
</evidence>
<name>A0A2V2YVT0_9BACL</name>
<keyword evidence="8" id="KW-1133">Transmembrane helix</keyword>
<evidence type="ECO:0000256" key="3">
    <source>
        <dbReference type="ARBA" id="ARBA00023136"/>
    </source>
</evidence>
<comment type="similarity">
    <text evidence="5">Belongs to the methyl-accepting chemotaxis (MCP) protein family.</text>
</comment>
<keyword evidence="12" id="KW-1185">Reference proteome</keyword>
<dbReference type="SMART" id="SM00304">
    <property type="entry name" value="HAMP"/>
    <property type="match status" value="1"/>
</dbReference>
<dbReference type="CDD" id="cd06225">
    <property type="entry name" value="HAMP"/>
    <property type="match status" value="1"/>
</dbReference>
<accession>A0A2V2YVT0</accession>
<dbReference type="PANTHER" id="PTHR32089">
    <property type="entry name" value="METHYL-ACCEPTING CHEMOTAXIS PROTEIN MCPB"/>
    <property type="match status" value="1"/>
</dbReference>
<keyword evidence="2" id="KW-1003">Cell membrane</keyword>
<dbReference type="PRINTS" id="PR00260">
    <property type="entry name" value="CHEMTRNSDUCR"/>
</dbReference>
<dbReference type="InterPro" id="IPR003660">
    <property type="entry name" value="HAMP_dom"/>
</dbReference>
<dbReference type="Gene3D" id="6.10.340.10">
    <property type="match status" value="1"/>
</dbReference>